<dbReference type="GO" id="GO:0015385">
    <property type="term" value="F:sodium:proton antiporter activity"/>
    <property type="evidence" value="ECO:0007669"/>
    <property type="project" value="InterPro"/>
</dbReference>
<organism evidence="13">
    <name type="scientific">Clastoptera arizonana</name>
    <name type="common">Arizona spittle bug</name>
    <dbReference type="NCBI Taxonomy" id="38151"/>
    <lineage>
        <taxon>Eukaryota</taxon>
        <taxon>Metazoa</taxon>
        <taxon>Ecdysozoa</taxon>
        <taxon>Arthropoda</taxon>
        <taxon>Hexapoda</taxon>
        <taxon>Insecta</taxon>
        <taxon>Pterygota</taxon>
        <taxon>Neoptera</taxon>
        <taxon>Paraneoptera</taxon>
        <taxon>Hemiptera</taxon>
        <taxon>Auchenorrhyncha</taxon>
        <taxon>Cercopoidea</taxon>
        <taxon>Clastopteridae</taxon>
        <taxon>Clastoptera</taxon>
    </lineage>
</organism>
<reference evidence="13" key="1">
    <citation type="submission" date="2015-12" db="EMBL/GenBank/DDBJ databases">
        <title>De novo transcriptome assembly of four potential Pierce s Disease insect vectors from Arizona vineyards.</title>
        <authorList>
            <person name="Tassone E.E."/>
        </authorList>
    </citation>
    <scope>NUCLEOTIDE SEQUENCE</scope>
</reference>
<feature type="transmembrane region" description="Helical" evidence="10">
    <location>
        <begin position="753"/>
        <end position="773"/>
    </location>
</feature>
<feature type="transmembrane region" description="Helical" evidence="10">
    <location>
        <begin position="295"/>
        <end position="319"/>
    </location>
</feature>
<dbReference type="PANTHER" id="PTHR10110:SF86">
    <property type="entry name" value="SODIUM_HYDROGEN EXCHANGER 7"/>
    <property type="match status" value="1"/>
</dbReference>
<feature type="transmembrane region" description="Helical" evidence="10">
    <location>
        <begin position="373"/>
        <end position="394"/>
    </location>
</feature>
<evidence type="ECO:0000256" key="11">
    <source>
        <dbReference type="SAM" id="SignalP"/>
    </source>
</evidence>
<keyword evidence="5 10" id="KW-1133">Transmembrane helix</keyword>
<keyword evidence="6" id="KW-0915">Sodium</keyword>
<keyword evidence="4 10" id="KW-0812">Transmembrane</keyword>
<dbReference type="EMBL" id="GEDC01030267">
    <property type="protein sequence ID" value="JAS07031.1"/>
    <property type="molecule type" value="Transcribed_RNA"/>
</dbReference>
<dbReference type="GO" id="GO:0015386">
    <property type="term" value="F:potassium:proton antiporter activity"/>
    <property type="evidence" value="ECO:0007669"/>
    <property type="project" value="TreeGrafter"/>
</dbReference>
<dbReference type="GO" id="GO:0005886">
    <property type="term" value="C:plasma membrane"/>
    <property type="evidence" value="ECO:0007669"/>
    <property type="project" value="UniProtKB-SubCell"/>
</dbReference>
<gene>
    <name evidence="13" type="ORF">g.2463</name>
</gene>
<dbReference type="Pfam" id="PF00999">
    <property type="entry name" value="Na_H_Exchanger"/>
    <property type="match status" value="1"/>
</dbReference>
<feature type="transmembrane region" description="Helical" evidence="10">
    <location>
        <begin position="251"/>
        <end position="274"/>
    </location>
</feature>
<evidence type="ECO:0000256" key="3">
    <source>
        <dbReference type="ARBA" id="ARBA00022475"/>
    </source>
</evidence>
<evidence type="ECO:0000256" key="10">
    <source>
        <dbReference type="SAM" id="Phobius"/>
    </source>
</evidence>
<evidence type="ECO:0000259" key="12">
    <source>
        <dbReference type="Pfam" id="PF00999"/>
    </source>
</evidence>
<keyword evidence="8 10" id="KW-0472">Membrane</keyword>
<feature type="chain" id="PRO_5008579994" description="Cation/H+ exchanger transmembrane domain-containing protein" evidence="11">
    <location>
        <begin position="20"/>
        <end position="858"/>
    </location>
</feature>
<keyword evidence="11" id="KW-0732">Signal</keyword>
<evidence type="ECO:0000256" key="9">
    <source>
        <dbReference type="ARBA" id="ARBA00023201"/>
    </source>
</evidence>
<feature type="transmembrane region" description="Helical" evidence="10">
    <location>
        <begin position="158"/>
        <end position="179"/>
    </location>
</feature>
<evidence type="ECO:0000256" key="7">
    <source>
        <dbReference type="ARBA" id="ARBA00023065"/>
    </source>
</evidence>
<dbReference type="GO" id="GO:0098719">
    <property type="term" value="P:sodium ion import across plasma membrane"/>
    <property type="evidence" value="ECO:0007669"/>
    <property type="project" value="TreeGrafter"/>
</dbReference>
<proteinExistence type="predicted"/>
<keyword evidence="9" id="KW-0739">Sodium transport</keyword>
<keyword evidence="3" id="KW-1003">Cell membrane</keyword>
<feature type="domain" description="Cation/H+ exchanger transmembrane" evidence="12">
    <location>
        <begin position="117"/>
        <end position="505"/>
    </location>
</feature>
<evidence type="ECO:0000313" key="13">
    <source>
        <dbReference type="EMBL" id="JAS07031.1"/>
    </source>
</evidence>
<feature type="transmembrane region" description="Helical" evidence="10">
    <location>
        <begin position="325"/>
        <end position="353"/>
    </location>
</feature>
<keyword evidence="2" id="KW-0813">Transport</keyword>
<feature type="transmembrane region" description="Helical" evidence="10">
    <location>
        <begin position="191"/>
        <end position="215"/>
    </location>
</feature>
<evidence type="ECO:0000256" key="6">
    <source>
        <dbReference type="ARBA" id="ARBA00023053"/>
    </source>
</evidence>
<evidence type="ECO:0000256" key="8">
    <source>
        <dbReference type="ARBA" id="ARBA00023136"/>
    </source>
</evidence>
<feature type="transmembrane region" description="Helical" evidence="10">
    <location>
        <begin position="97"/>
        <end position="114"/>
    </location>
</feature>
<dbReference type="InterPro" id="IPR027359">
    <property type="entry name" value="Volt_channel_dom_sf"/>
</dbReference>
<dbReference type="GO" id="GO:0051453">
    <property type="term" value="P:regulation of intracellular pH"/>
    <property type="evidence" value="ECO:0007669"/>
    <property type="project" value="TreeGrafter"/>
</dbReference>
<dbReference type="InterPro" id="IPR006153">
    <property type="entry name" value="Cation/H_exchanger_TM"/>
</dbReference>
<feature type="signal peptide" evidence="11">
    <location>
        <begin position="1"/>
        <end position="19"/>
    </location>
</feature>
<feature type="transmembrane region" description="Helical" evidence="10">
    <location>
        <begin position="676"/>
        <end position="697"/>
    </location>
</feature>
<feature type="transmembrane region" description="Helical" evidence="10">
    <location>
        <begin position="481"/>
        <end position="504"/>
    </location>
</feature>
<protein>
    <recommendedName>
        <fullName evidence="12">Cation/H+ exchanger transmembrane domain-containing protein</fullName>
    </recommendedName>
</protein>
<dbReference type="InterPro" id="IPR018422">
    <property type="entry name" value="Cation/H_exchanger_CPA1"/>
</dbReference>
<comment type="subcellular location">
    <subcellularLocation>
        <location evidence="1">Cell membrane</location>
        <topology evidence="1">Multi-pass membrane protein</topology>
    </subcellularLocation>
</comment>
<sequence length="858" mass="99220">LWIMNFIISFHFLICKSTAKNNENEISSFIEPNKNYDSGNVISFNNLIRQPLLDFMMPVHNSVLNNSRRRGLFDNFPLDRGTNTTYLTPSLNDISENPARALLFFTICIILGTLTKGTIHVFELKVPYKIMLLIYGILGGILSKLHPEIDNYTIVAHMQPYIFMMIFLPIMILDSIFSLDTRLMKKSFFQVFLLGAFCFTLQAVLTAIIMGPLILNDWDWKNIILFGLLCSLADPIEETKLLSSSNNLKHIGIILEGEEYISLAIVIMPVNFYLDKAVSDNYSDIEIIMKILLKVVSGAIFGFVCGWLTKFFFLCLITYKILVNLLIIIVAYIIFYISFVQIDISPILCVMMYSMILNSEKSSMAIEDEQNSLNMFGALSFVSITMIFIIAGIITSEHLLTNTQMYPLSTLGTIPLTYIIVYALRFFIQFGLTNAFKWIGTNISLRDLPILVLGGGRGSYNLFLSLIVNRAMWLNNNLSQFLLHMVTLVFFSILLNSFLIKWVIKRYQRVDKSRMRNMKAALTSINQRKFRFINVLQKEGKLTKCNLPIVEDYTMVKVPANLQDDSEFAGQLFHIDPQSLIDTRLQILKMKKMEFRKLYDQGLLTNSEYKRVISSIDNAYDTPERILYEKAIQNYYHPNKVLEFIKRKLLKVAEQKPFLPLFRKHPLLYKIYSHQYYALVVYIINLLTSINFFATIISPDMTLDLYTQEHLSLHTAIVLRFLHYVFFLLLVGDAAIKGLALGAEKYFQSRWEILDFFLFVMSTVDLAVDLAYLESKEFIPPFKLRGLNIFARFLRCLHLLRFFRQIKVYSKNLYACFDRHTQSQHLSGYNIAECYIKTQEAIIHGLETGSRDYEREVG</sequence>
<name>A0A1B6C0I6_9HEMI</name>
<dbReference type="PANTHER" id="PTHR10110">
    <property type="entry name" value="SODIUM/HYDROGEN EXCHANGER"/>
    <property type="match status" value="1"/>
</dbReference>
<feature type="non-terminal residue" evidence="13">
    <location>
        <position position="1"/>
    </location>
</feature>
<evidence type="ECO:0000256" key="4">
    <source>
        <dbReference type="ARBA" id="ARBA00022692"/>
    </source>
</evidence>
<accession>A0A1B6C0I6</accession>
<dbReference type="Gene3D" id="1.20.120.350">
    <property type="entry name" value="Voltage-gated potassium channels. Chain C"/>
    <property type="match status" value="1"/>
</dbReference>
<feature type="transmembrane region" description="Helical" evidence="10">
    <location>
        <begin position="406"/>
        <end position="428"/>
    </location>
</feature>
<feature type="transmembrane region" description="Helical" evidence="10">
    <location>
        <begin position="448"/>
        <end position="469"/>
    </location>
</feature>
<evidence type="ECO:0000256" key="2">
    <source>
        <dbReference type="ARBA" id="ARBA00022448"/>
    </source>
</evidence>
<evidence type="ECO:0000256" key="1">
    <source>
        <dbReference type="ARBA" id="ARBA00004651"/>
    </source>
</evidence>
<feature type="non-terminal residue" evidence="13">
    <location>
        <position position="858"/>
    </location>
</feature>
<feature type="transmembrane region" description="Helical" evidence="10">
    <location>
        <begin position="717"/>
        <end position="741"/>
    </location>
</feature>
<dbReference type="AlphaFoldDB" id="A0A1B6C0I6"/>
<keyword evidence="7" id="KW-0406">Ion transport</keyword>
<feature type="transmembrane region" description="Helical" evidence="10">
    <location>
        <begin position="126"/>
        <end position="146"/>
    </location>
</feature>
<evidence type="ECO:0000256" key="5">
    <source>
        <dbReference type="ARBA" id="ARBA00022989"/>
    </source>
</evidence>